<gene>
    <name evidence="2" type="primary">LOC112690700</name>
</gene>
<dbReference type="RefSeq" id="XP_025420556.1">
    <property type="nucleotide sequence ID" value="XM_025564771.1"/>
</dbReference>
<dbReference type="SUPFAM" id="SSF53098">
    <property type="entry name" value="Ribonuclease H-like"/>
    <property type="match status" value="1"/>
</dbReference>
<dbReference type="AlphaFoldDB" id="A0A8B8GD80"/>
<evidence type="ECO:0000313" key="2">
    <source>
        <dbReference type="RefSeq" id="XP_025420556.1"/>
    </source>
</evidence>
<dbReference type="InterPro" id="IPR012337">
    <property type="entry name" value="RNaseH-like_sf"/>
</dbReference>
<dbReference type="OrthoDB" id="6618960at2759"/>
<sequence length="122" mass="14153">MNPIYDPIVLLLEHPYRRWSTCDKNDLLRQGKPTPSLTYLSADKIGSKEPLPLTQCIRCSTHTLQLCIDHWLKQFANLNIITKAQKMVKTIRTQTYVSLLKKDGLKQAILDNVTRWSYILII</sequence>
<evidence type="ECO:0000313" key="1">
    <source>
        <dbReference type="Proteomes" id="UP000694846"/>
    </source>
</evidence>
<accession>A0A8B8GD80</accession>
<keyword evidence="1" id="KW-1185">Reference proteome</keyword>
<reference evidence="2" key="1">
    <citation type="submission" date="2025-08" db="UniProtKB">
        <authorList>
            <consortium name="RefSeq"/>
        </authorList>
    </citation>
    <scope>IDENTIFICATION</scope>
    <source>
        <tissue evidence="2">Whole body</tissue>
    </source>
</reference>
<proteinExistence type="predicted"/>
<name>A0A8B8GD80_9HEMI</name>
<organism evidence="1 2">
    <name type="scientific">Sipha flava</name>
    <name type="common">yellow sugarcane aphid</name>
    <dbReference type="NCBI Taxonomy" id="143950"/>
    <lineage>
        <taxon>Eukaryota</taxon>
        <taxon>Metazoa</taxon>
        <taxon>Ecdysozoa</taxon>
        <taxon>Arthropoda</taxon>
        <taxon>Hexapoda</taxon>
        <taxon>Insecta</taxon>
        <taxon>Pterygota</taxon>
        <taxon>Neoptera</taxon>
        <taxon>Paraneoptera</taxon>
        <taxon>Hemiptera</taxon>
        <taxon>Sternorrhyncha</taxon>
        <taxon>Aphidomorpha</taxon>
        <taxon>Aphidoidea</taxon>
        <taxon>Aphididae</taxon>
        <taxon>Sipha</taxon>
    </lineage>
</organism>
<dbReference type="GeneID" id="112690700"/>
<dbReference type="Proteomes" id="UP000694846">
    <property type="component" value="Unplaced"/>
</dbReference>
<protein>
    <submittedName>
        <fullName evidence="2">Uncharacterized protein LOC112690700</fullName>
    </submittedName>
</protein>